<name>A0A8J4A5G6_9ACTN</name>
<dbReference type="EMBL" id="BOPH01000124">
    <property type="protein sequence ID" value="GIJ73730.1"/>
    <property type="molecule type" value="Genomic_DNA"/>
</dbReference>
<feature type="domain" description="N-acetyltransferase" evidence="1">
    <location>
        <begin position="12"/>
        <end position="176"/>
    </location>
</feature>
<dbReference type="Proteomes" id="UP000635606">
    <property type="component" value="Unassembled WGS sequence"/>
</dbReference>
<dbReference type="PANTHER" id="PTHR43792:SF1">
    <property type="entry name" value="N-ACETYLTRANSFERASE DOMAIN-CONTAINING PROTEIN"/>
    <property type="match status" value="1"/>
</dbReference>
<accession>A0A8J4A5G6</accession>
<dbReference type="AlphaFoldDB" id="A0A8J4A5G6"/>
<gene>
    <name evidence="2" type="ORF">Voc01_086470</name>
</gene>
<dbReference type="InterPro" id="IPR016181">
    <property type="entry name" value="Acyl_CoA_acyltransferase"/>
</dbReference>
<dbReference type="Pfam" id="PF13302">
    <property type="entry name" value="Acetyltransf_3"/>
    <property type="match status" value="1"/>
</dbReference>
<dbReference type="GO" id="GO:0016747">
    <property type="term" value="F:acyltransferase activity, transferring groups other than amino-acyl groups"/>
    <property type="evidence" value="ECO:0007669"/>
    <property type="project" value="InterPro"/>
</dbReference>
<reference evidence="2" key="1">
    <citation type="submission" date="2021-01" db="EMBL/GenBank/DDBJ databases">
        <title>Whole genome shotgun sequence of Virgisporangium ochraceum NBRC 16418.</title>
        <authorList>
            <person name="Komaki H."/>
            <person name="Tamura T."/>
        </authorList>
    </citation>
    <scope>NUCLEOTIDE SEQUENCE</scope>
    <source>
        <strain evidence="2">NBRC 16418</strain>
    </source>
</reference>
<dbReference type="Gene3D" id="3.40.630.30">
    <property type="match status" value="1"/>
</dbReference>
<evidence type="ECO:0000259" key="1">
    <source>
        <dbReference type="PROSITE" id="PS51186"/>
    </source>
</evidence>
<evidence type="ECO:0000313" key="3">
    <source>
        <dbReference type="Proteomes" id="UP000635606"/>
    </source>
</evidence>
<dbReference type="PANTHER" id="PTHR43792">
    <property type="entry name" value="GNAT FAMILY, PUTATIVE (AFU_ORTHOLOGUE AFUA_3G00765)-RELATED-RELATED"/>
    <property type="match status" value="1"/>
</dbReference>
<comment type="caution">
    <text evidence="2">The sequence shown here is derived from an EMBL/GenBank/DDBJ whole genome shotgun (WGS) entry which is preliminary data.</text>
</comment>
<organism evidence="2 3">
    <name type="scientific">Virgisporangium ochraceum</name>
    <dbReference type="NCBI Taxonomy" id="65505"/>
    <lineage>
        <taxon>Bacteria</taxon>
        <taxon>Bacillati</taxon>
        <taxon>Actinomycetota</taxon>
        <taxon>Actinomycetes</taxon>
        <taxon>Micromonosporales</taxon>
        <taxon>Micromonosporaceae</taxon>
        <taxon>Virgisporangium</taxon>
    </lineage>
</organism>
<protein>
    <submittedName>
        <fullName evidence="2">N-acetyltransferase</fullName>
    </submittedName>
</protein>
<dbReference type="PROSITE" id="PS51186">
    <property type="entry name" value="GNAT"/>
    <property type="match status" value="1"/>
</dbReference>
<sequence length="176" mass="19485">MWPVTELETPRLRLRRWRADDLDAMARINAHPDVLRWIGNGSGHGRSETAAEIERFELFWREHGFGRFAVDDRATGELLGFAGMSIPTDVPEIIPAVEIGWRFKRSSWGQGFATEAAGAALGFAATVGLERIVAVHVVGNDASARVMQKLGMRFELASVDTIYGLPVHVYAIDLKP</sequence>
<dbReference type="SUPFAM" id="SSF55729">
    <property type="entry name" value="Acyl-CoA N-acyltransferases (Nat)"/>
    <property type="match status" value="1"/>
</dbReference>
<dbReference type="InterPro" id="IPR051531">
    <property type="entry name" value="N-acetyltransferase"/>
</dbReference>
<keyword evidence="3" id="KW-1185">Reference proteome</keyword>
<evidence type="ECO:0000313" key="2">
    <source>
        <dbReference type="EMBL" id="GIJ73730.1"/>
    </source>
</evidence>
<proteinExistence type="predicted"/>
<dbReference type="InterPro" id="IPR000182">
    <property type="entry name" value="GNAT_dom"/>
</dbReference>